<keyword evidence="4" id="KW-1185">Reference proteome</keyword>
<feature type="compositionally biased region" description="Pro residues" evidence="1">
    <location>
        <begin position="168"/>
        <end position="177"/>
    </location>
</feature>
<feature type="compositionally biased region" description="Pro residues" evidence="1">
    <location>
        <begin position="185"/>
        <end position="200"/>
    </location>
</feature>
<feature type="region of interest" description="Disordered" evidence="1">
    <location>
        <begin position="113"/>
        <end position="254"/>
    </location>
</feature>
<proteinExistence type="predicted"/>
<keyword evidence="2" id="KW-0812">Transmembrane</keyword>
<reference evidence="3" key="1">
    <citation type="submission" date="2021-01" db="EMBL/GenBank/DDBJ databases">
        <title>Whole genome shotgun sequence of Rugosimonospora africana NBRC 104875.</title>
        <authorList>
            <person name="Komaki H."/>
            <person name="Tamura T."/>
        </authorList>
    </citation>
    <scope>NUCLEOTIDE SEQUENCE</scope>
    <source>
        <strain evidence="3">NBRC 104875</strain>
    </source>
</reference>
<accession>A0A8J3VP17</accession>
<feature type="transmembrane region" description="Helical" evidence="2">
    <location>
        <begin position="46"/>
        <end position="66"/>
    </location>
</feature>
<gene>
    <name evidence="3" type="ORF">Raf01_09650</name>
</gene>
<name>A0A8J3VP17_9ACTN</name>
<dbReference type="Proteomes" id="UP000642748">
    <property type="component" value="Unassembled WGS sequence"/>
</dbReference>
<sequence length="254" mass="26288">MSYEAVGLLPTGAQIVLRVPLVLLGIAGLVLAVISRPRLGGRAAILGAMGGAAFALDAILNIIWIAMSEHIYRSESTSTVAAWLDFYNVTDVVLLAAAMTLLAVAFTGRGPGGEPRPLLGAPAGPGGYTGYPPPPPPYQPTAQPQPPAQPLSPYSPPTWPNQAAQQPPIAPPQPAAQPPAFTQPGYPPPSYAAPSQPQPTYPQQTYPQQTYPAAEAPTYHVPSAPPHSAPPAHPHSAPPAPPEPPHSAPPAHHS</sequence>
<evidence type="ECO:0000256" key="1">
    <source>
        <dbReference type="SAM" id="MobiDB-lite"/>
    </source>
</evidence>
<feature type="compositionally biased region" description="Pro residues" evidence="1">
    <location>
        <begin position="223"/>
        <end position="248"/>
    </location>
</feature>
<evidence type="ECO:0000313" key="4">
    <source>
        <dbReference type="Proteomes" id="UP000642748"/>
    </source>
</evidence>
<comment type="caution">
    <text evidence="3">The sequence shown here is derived from an EMBL/GenBank/DDBJ whole genome shotgun (WGS) entry which is preliminary data.</text>
</comment>
<feature type="compositionally biased region" description="Low complexity" evidence="1">
    <location>
        <begin position="201"/>
        <end position="214"/>
    </location>
</feature>
<feature type="transmembrane region" description="Helical" evidence="2">
    <location>
        <begin position="15"/>
        <end position="34"/>
    </location>
</feature>
<keyword evidence="2" id="KW-1133">Transmembrane helix</keyword>
<dbReference type="PRINTS" id="PR01217">
    <property type="entry name" value="PRICHEXTENSN"/>
</dbReference>
<dbReference type="EMBL" id="BONZ01000010">
    <property type="protein sequence ID" value="GIH12793.1"/>
    <property type="molecule type" value="Genomic_DNA"/>
</dbReference>
<keyword evidence="2" id="KW-0472">Membrane</keyword>
<organism evidence="3 4">
    <name type="scientific">Rugosimonospora africana</name>
    <dbReference type="NCBI Taxonomy" id="556532"/>
    <lineage>
        <taxon>Bacteria</taxon>
        <taxon>Bacillati</taxon>
        <taxon>Actinomycetota</taxon>
        <taxon>Actinomycetes</taxon>
        <taxon>Micromonosporales</taxon>
        <taxon>Micromonosporaceae</taxon>
        <taxon>Rugosimonospora</taxon>
    </lineage>
</organism>
<feature type="compositionally biased region" description="Pro residues" evidence="1">
    <location>
        <begin position="131"/>
        <end position="159"/>
    </location>
</feature>
<dbReference type="RefSeq" id="WP_203916504.1">
    <property type="nucleotide sequence ID" value="NZ_BONZ01000010.1"/>
</dbReference>
<protein>
    <submittedName>
        <fullName evidence="3">Uncharacterized protein</fullName>
    </submittedName>
</protein>
<feature type="transmembrane region" description="Helical" evidence="2">
    <location>
        <begin position="86"/>
        <end position="106"/>
    </location>
</feature>
<evidence type="ECO:0000256" key="2">
    <source>
        <dbReference type="SAM" id="Phobius"/>
    </source>
</evidence>
<evidence type="ECO:0000313" key="3">
    <source>
        <dbReference type="EMBL" id="GIH12793.1"/>
    </source>
</evidence>
<dbReference type="AlphaFoldDB" id="A0A8J3VP17"/>